<feature type="domain" description="START" evidence="2">
    <location>
        <begin position="147"/>
        <end position="277"/>
    </location>
</feature>
<feature type="region of interest" description="Disordered" evidence="1">
    <location>
        <begin position="817"/>
        <end position="879"/>
    </location>
</feature>
<evidence type="ECO:0000313" key="3">
    <source>
        <dbReference type="EMBL" id="KAF4663829.1"/>
    </source>
</evidence>
<feature type="compositionally biased region" description="Polar residues" evidence="1">
    <location>
        <begin position="15"/>
        <end position="33"/>
    </location>
</feature>
<feature type="region of interest" description="Disordered" evidence="1">
    <location>
        <begin position="1"/>
        <end position="84"/>
    </location>
</feature>
<gene>
    <name evidence="3" type="ORF">FOL47_005538</name>
</gene>
<feature type="region of interest" description="Disordered" evidence="1">
    <location>
        <begin position="301"/>
        <end position="328"/>
    </location>
</feature>
<dbReference type="CDD" id="cd00177">
    <property type="entry name" value="START"/>
    <property type="match status" value="4"/>
</dbReference>
<comment type="caution">
    <text evidence="3">The sequence shown here is derived from an EMBL/GenBank/DDBJ whole genome shotgun (WGS) entry which is preliminary data.</text>
</comment>
<feature type="compositionally biased region" description="Polar residues" evidence="1">
    <location>
        <begin position="64"/>
        <end position="84"/>
    </location>
</feature>
<keyword evidence="4" id="KW-1185">Reference proteome</keyword>
<dbReference type="GO" id="GO:0008289">
    <property type="term" value="F:lipid binding"/>
    <property type="evidence" value="ECO:0007669"/>
    <property type="project" value="InterPro"/>
</dbReference>
<dbReference type="PANTHER" id="PTHR19308">
    <property type="entry name" value="PHOSPHATIDYLCHOLINE TRANSFER PROTEIN"/>
    <property type="match status" value="1"/>
</dbReference>
<dbReference type="GO" id="GO:0005737">
    <property type="term" value="C:cytoplasm"/>
    <property type="evidence" value="ECO:0007669"/>
    <property type="project" value="UniProtKB-ARBA"/>
</dbReference>
<dbReference type="Proteomes" id="UP000591131">
    <property type="component" value="Unassembled WGS sequence"/>
</dbReference>
<proteinExistence type="predicted"/>
<dbReference type="InterPro" id="IPR023393">
    <property type="entry name" value="START-like_dom_sf"/>
</dbReference>
<feature type="compositionally biased region" description="Polar residues" evidence="1">
    <location>
        <begin position="317"/>
        <end position="328"/>
    </location>
</feature>
<name>A0A7J6LX04_PERCH</name>
<dbReference type="EMBL" id="JAAPAO010000305">
    <property type="protein sequence ID" value="KAF4663829.1"/>
    <property type="molecule type" value="Genomic_DNA"/>
</dbReference>
<dbReference type="PROSITE" id="PS50848">
    <property type="entry name" value="START"/>
    <property type="match status" value="4"/>
</dbReference>
<dbReference type="SUPFAM" id="SSF55961">
    <property type="entry name" value="Bet v1-like"/>
    <property type="match status" value="4"/>
</dbReference>
<evidence type="ECO:0000313" key="4">
    <source>
        <dbReference type="Proteomes" id="UP000591131"/>
    </source>
</evidence>
<feature type="compositionally biased region" description="Basic and acidic residues" evidence="1">
    <location>
        <begin position="38"/>
        <end position="50"/>
    </location>
</feature>
<feature type="domain" description="START" evidence="2">
    <location>
        <begin position="396"/>
        <end position="525"/>
    </location>
</feature>
<dbReference type="InterPro" id="IPR002913">
    <property type="entry name" value="START_lipid-bd_dom"/>
</dbReference>
<feature type="domain" description="START" evidence="2">
    <location>
        <begin position="938"/>
        <end position="1066"/>
    </location>
</feature>
<dbReference type="Gene3D" id="3.30.530.20">
    <property type="match status" value="4"/>
</dbReference>
<feature type="compositionally biased region" description="Low complexity" evidence="1">
    <location>
        <begin position="849"/>
        <end position="862"/>
    </location>
</feature>
<organism evidence="3 4">
    <name type="scientific">Perkinsus chesapeaki</name>
    <name type="common">Clam parasite</name>
    <name type="synonym">Perkinsus andrewsi</name>
    <dbReference type="NCBI Taxonomy" id="330153"/>
    <lineage>
        <taxon>Eukaryota</taxon>
        <taxon>Sar</taxon>
        <taxon>Alveolata</taxon>
        <taxon>Perkinsozoa</taxon>
        <taxon>Perkinsea</taxon>
        <taxon>Perkinsida</taxon>
        <taxon>Perkinsidae</taxon>
        <taxon>Perkinsus</taxon>
    </lineage>
</organism>
<dbReference type="InterPro" id="IPR051213">
    <property type="entry name" value="START_lipid_transfer"/>
</dbReference>
<dbReference type="OrthoDB" id="5403181at2759"/>
<evidence type="ECO:0000259" key="2">
    <source>
        <dbReference type="PROSITE" id="PS50848"/>
    </source>
</evidence>
<feature type="compositionally biased region" description="Basic and acidic residues" evidence="1">
    <location>
        <begin position="833"/>
        <end position="845"/>
    </location>
</feature>
<dbReference type="AlphaFoldDB" id="A0A7J6LX04"/>
<dbReference type="SMART" id="SM00234">
    <property type="entry name" value="START"/>
    <property type="match status" value="2"/>
</dbReference>
<dbReference type="Pfam" id="PF01852">
    <property type="entry name" value="START"/>
    <property type="match status" value="4"/>
</dbReference>
<feature type="compositionally biased region" description="Low complexity" evidence="1">
    <location>
        <begin position="821"/>
        <end position="832"/>
    </location>
</feature>
<dbReference type="PANTHER" id="PTHR19308:SF14">
    <property type="entry name" value="START DOMAIN-CONTAINING PROTEIN"/>
    <property type="match status" value="1"/>
</dbReference>
<accession>A0A7J6LX04</accession>
<reference evidence="3 4" key="1">
    <citation type="submission" date="2020-04" db="EMBL/GenBank/DDBJ databases">
        <title>Perkinsus chesapeaki whole genome sequence.</title>
        <authorList>
            <person name="Bogema D.R."/>
        </authorList>
    </citation>
    <scope>NUCLEOTIDE SEQUENCE [LARGE SCALE GENOMIC DNA]</scope>
    <source>
        <strain evidence="3">ATCC PRA-425</strain>
    </source>
</reference>
<protein>
    <recommendedName>
        <fullName evidence="2">START domain-containing protein</fullName>
    </recommendedName>
</protein>
<sequence length="1097" mass="120028">MGCTSSKQDKLTAEPNHQSAASGQKHTARSTAPTEAGTARKEQKPKEITTAHHSTAVGHPPSPATTVPTLPTQSSRVYSEPLSQTARDVAKDSQKVLLGFQEDSSFHKTGVVDGVTISVRPSSNGCVPVIAGKTALPVGLGYSVDQVVEYLMDVNARPKWDSSFKGWKVIEEFNEANPPVSICWAAARNLGSVLEGRDFVFAVMAEKLSSSRAVISCRSLDLVDYPEGKYDLSLVRGTIVNSGYIVESLDGVVFVSLFEQVDLGGSIPSFIAERALAALPSKLAKLQDALAAYKPSKPAVEKPVKVEEAPNAEPASKQESVVEQSTAPVLSDEGKRMMKIGLDAQKALLAFETDKSFKSKGKSGPVELSIRPQNGSEMQVVCGKMNWGHEYTISQVMEFLGDLTYKVNWDDQLIEGKVLENYLKDDKKEVTLSWTSYKGEMGVAGRDFIYAAVNEKVSEDKAVMPCRSIDLPKYPEHKFSNDACRGFIQNAGYIIEKAHNGDLMVSFYNQVDVRGSVPTWIVNKATMKQPMTLVSAFAAIKNYKFKPTPVPAVSPATKATVTAKPAEAPKAEVKKAAEEVEAKSAETTAAPTEPVLSDEGKRMMKIGLDAQKALLAFETDKSFKSKGKSGPVELSIRPQNGSEMQVVCGKMNWGHEYTISQVMEFLGDLTYKVNWDDQLIEGKVLENYLKDDKKEVTLSWTSYKGEMGVAGRDFIYAAVNEKISEDKAVMPCRSIDLPKYPEHKFSNDACRGFIQNAGYIIEKVHNGDLMVSFYNQVDVRGSVPTWIVNKATMKQPMTLVSAFAAIKNYKFKPTPVPAVPPATKATATAKPAEAPKAEVKKDTPADKSASAPQAPFAATPAPGKVESAQELESPQEKAAMDAGLAAQKALLAFEKDPAFKSKGRSGNVELFVRPQTSTERQVVCGKMSFGKDYTIQQIMQFINDLSVKETWDSQFQSGRDLETYFKTPSRSLVLTWAAYEKQMGVAGRDFVYAVLTEMPSPTLGVIATRSVDRNDYPEHKFLVNHCRGFIDNAGYVIRDVDGEKMVSFYNQVDVGGSVPTWIVNAAQMKQPASLEATFKAMKKYKFWPPTSSDPVED</sequence>
<feature type="domain" description="START" evidence="2">
    <location>
        <begin position="662"/>
        <end position="791"/>
    </location>
</feature>
<evidence type="ECO:0000256" key="1">
    <source>
        <dbReference type="SAM" id="MobiDB-lite"/>
    </source>
</evidence>